<keyword evidence="4" id="KW-1185">Reference proteome</keyword>
<evidence type="ECO:0000259" key="2">
    <source>
        <dbReference type="PROSITE" id="PS50994"/>
    </source>
</evidence>
<dbReference type="RefSeq" id="WP_187528580.1">
    <property type="nucleotide sequence ID" value="NZ_CP060724.1"/>
</dbReference>
<dbReference type="SUPFAM" id="SSF53098">
    <property type="entry name" value="Ribonuclease H-like"/>
    <property type="match status" value="1"/>
</dbReference>
<dbReference type="InterPro" id="IPR012337">
    <property type="entry name" value="RNaseH-like_sf"/>
</dbReference>
<dbReference type="GO" id="GO:0032196">
    <property type="term" value="P:transposition"/>
    <property type="evidence" value="ECO:0007669"/>
    <property type="project" value="TreeGrafter"/>
</dbReference>
<dbReference type="AlphaFoldDB" id="A0A7G9T3S0"/>
<evidence type="ECO:0000313" key="4">
    <source>
        <dbReference type="Proteomes" id="UP000515800"/>
    </source>
</evidence>
<gene>
    <name evidence="3" type="ORF">H9L19_04815</name>
</gene>
<dbReference type="InterPro" id="IPR036397">
    <property type="entry name" value="RNaseH_sf"/>
</dbReference>
<organism evidence="3 4">
    <name type="scientific">Weissella diestrammenae</name>
    <dbReference type="NCBI Taxonomy" id="1162633"/>
    <lineage>
        <taxon>Bacteria</taxon>
        <taxon>Bacillati</taxon>
        <taxon>Bacillota</taxon>
        <taxon>Bacilli</taxon>
        <taxon>Lactobacillales</taxon>
        <taxon>Lactobacillaceae</taxon>
        <taxon>Weissella</taxon>
    </lineage>
</organism>
<dbReference type="EMBL" id="CP060724">
    <property type="protein sequence ID" value="QNN74745.1"/>
    <property type="molecule type" value="Genomic_DNA"/>
</dbReference>
<dbReference type="InterPro" id="IPR053392">
    <property type="entry name" value="Transposase_IS30-like"/>
</dbReference>
<evidence type="ECO:0000256" key="1">
    <source>
        <dbReference type="ARBA" id="ARBA00023172"/>
    </source>
</evidence>
<dbReference type="NCBIfam" id="NF033563">
    <property type="entry name" value="transpos_IS30"/>
    <property type="match status" value="1"/>
</dbReference>
<dbReference type="Gene3D" id="3.30.420.10">
    <property type="entry name" value="Ribonuclease H-like superfamily/Ribonuclease H"/>
    <property type="match status" value="1"/>
</dbReference>
<dbReference type="PANTHER" id="PTHR10948:SF23">
    <property type="entry name" value="TRANSPOSASE INSI FOR INSERTION SEQUENCE ELEMENT IS30A-RELATED"/>
    <property type="match status" value="1"/>
</dbReference>
<name>A0A7G9T3S0_9LACO</name>
<dbReference type="Pfam" id="PF13936">
    <property type="entry name" value="HTH_38"/>
    <property type="match status" value="1"/>
</dbReference>
<reference evidence="3 4" key="1">
    <citation type="submission" date="2020-08" db="EMBL/GenBank/DDBJ databases">
        <title>Genome sequence of Weissella diestrammenae KACC 16890T.</title>
        <authorList>
            <person name="Hyun D.-W."/>
            <person name="Bae J.-W."/>
        </authorList>
    </citation>
    <scope>NUCLEOTIDE SEQUENCE [LARGE SCALE GENOMIC DNA]</scope>
    <source>
        <strain evidence="3 4">KACC 16890</strain>
    </source>
</reference>
<feature type="domain" description="Integrase catalytic" evidence="2">
    <location>
        <begin position="194"/>
        <end position="366"/>
    </location>
</feature>
<dbReference type="InterPro" id="IPR051917">
    <property type="entry name" value="Transposase-Integrase"/>
</dbReference>
<dbReference type="GO" id="GO:0004803">
    <property type="term" value="F:transposase activity"/>
    <property type="evidence" value="ECO:0007669"/>
    <property type="project" value="TreeGrafter"/>
</dbReference>
<evidence type="ECO:0000313" key="3">
    <source>
        <dbReference type="EMBL" id="QNN74745.1"/>
    </source>
</evidence>
<dbReference type="InterPro" id="IPR025246">
    <property type="entry name" value="IS30-like_HTH"/>
</dbReference>
<sequence>MKSDDERKIIKTRRPKLNQSERLLIEHMWNVDQFSQSEIARRMNRDQGIISRELQKGNTVDFGQFSRKELLNLPIHARIKYSAFRAEYISKKRSFRYGQNTKLTPELQELIEHWINVEKWTPEQIAGNVPDVEVSASTIRQWARRGQIHINVGTRRNGSKVDKERDKTLREKQQELARLRQKLVESGDLVKHSIFDRPKTIEKRTQFGHWEIDLVLPAKTKDEVQFDNTAIMTFVERKSRFYTLIKIENKRADSVIKGFDLFYKRYGSMCRSITADNGIEFVSWTFLEHVQRELGVKIYYATPSSPHERGSNERKNRELRKYLPKGNTFRNINQPKLDALSDKINMKPMLQALNGKVPADVFEIEYTKLARNRRAYAKRKQKKSSE</sequence>
<protein>
    <submittedName>
        <fullName evidence="3">IS30 family transposase</fullName>
    </submittedName>
</protein>
<dbReference type="KEGG" id="wdi:H9L19_04815"/>
<dbReference type="GO" id="GO:0005829">
    <property type="term" value="C:cytosol"/>
    <property type="evidence" value="ECO:0007669"/>
    <property type="project" value="TreeGrafter"/>
</dbReference>
<keyword evidence="1" id="KW-0233">DNA recombination</keyword>
<dbReference type="GO" id="GO:0003676">
    <property type="term" value="F:nucleic acid binding"/>
    <property type="evidence" value="ECO:0007669"/>
    <property type="project" value="InterPro"/>
</dbReference>
<dbReference type="GO" id="GO:0015074">
    <property type="term" value="P:DNA integration"/>
    <property type="evidence" value="ECO:0007669"/>
    <property type="project" value="InterPro"/>
</dbReference>
<dbReference type="Proteomes" id="UP000515800">
    <property type="component" value="Chromosome"/>
</dbReference>
<accession>A0A7G9T3S0</accession>
<dbReference type="PROSITE" id="PS50994">
    <property type="entry name" value="INTEGRASE"/>
    <property type="match status" value="1"/>
</dbReference>
<dbReference type="Pfam" id="PF00665">
    <property type="entry name" value="rve"/>
    <property type="match status" value="1"/>
</dbReference>
<dbReference type="PANTHER" id="PTHR10948">
    <property type="entry name" value="TRANSPOSASE"/>
    <property type="match status" value="1"/>
</dbReference>
<proteinExistence type="predicted"/>
<dbReference type="GO" id="GO:0006310">
    <property type="term" value="P:DNA recombination"/>
    <property type="evidence" value="ECO:0007669"/>
    <property type="project" value="UniProtKB-KW"/>
</dbReference>
<dbReference type="InterPro" id="IPR001584">
    <property type="entry name" value="Integrase_cat-core"/>
</dbReference>